<evidence type="ECO:0000313" key="4">
    <source>
        <dbReference type="EMBL" id="KAI3438777.1"/>
    </source>
</evidence>
<evidence type="ECO:0000313" key="5">
    <source>
        <dbReference type="Proteomes" id="UP001055712"/>
    </source>
</evidence>
<gene>
    <name evidence="4" type="ORF">D9Q98_001194</name>
</gene>
<sequence>MFSAPAAARSLYRQLFRKSKALPRSVREHYRGSIRTGFVAHGDEDDDEVLKRIYAQAVRDADWVLNKYKSLPNTR</sequence>
<evidence type="ECO:0000259" key="3">
    <source>
        <dbReference type="Pfam" id="PF05347"/>
    </source>
</evidence>
<dbReference type="AlphaFoldDB" id="A0A9D4TZQ2"/>
<reference evidence="4" key="1">
    <citation type="journal article" date="2019" name="Plant J.">
        <title>Chlorella vulgaris genome assembly and annotation reveals the molecular basis for metabolic acclimation to high light conditions.</title>
        <authorList>
            <person name="Cecchin M."/>
            <person name="Marcolungo L."/>
            <person name="Rossato M."/>
            <person name="Girolomoni L."/>
            <person name="Cosentino E."/>
            <person name="Cuine S."/>
            <person name="Li-Beisson Y."/>
            <person name="Delledonne M."/>
            <person name="Ballottari M."/>
        </authorList>
    </citation>
    <scope>NUCLEOTIDE SEQUENCE</scope>
    <source>
        <strain evidence="4">211/11P</strain>
    </source>
</reference>
<dbReference type="InterPro" id="IPR052151">
    <property type="entry name" value="Complex_I_LYR"/>
</dbReference>
<feature type="domain" description="Complex 1 LYR protein" evidence="3">
    <location>
        <begin position="7"/>
        <end position="62"/>
    </location>
</feature>
<dbReference type="InterPro" id="IPR008011">
    <property type="entry name" value="Complex1_LYR_dom"/>
</dbReference>
<dbReference type="InterPro" id="IPR045291">
    <property type="entry name" value="Complex1_LYR_LYRM9"/>
</dbReference>
<dbReference type="PANTHER" id="PTHR47061">
    <property type="entry name" value="LYR MOTIF-CONTAINING PROTEIN 9"/>
    <property type="match status" value="1"/>
</dbReference>
<evidence type="ECO:0000256" key="2">
    <source>
        <dbReference type="ARBA" id="ARBA00026234"/>
    </source>
</evidence>
<dbReference type="Pfam" id="PF05347">
    <property type="entry name" value="Complex1_LYR"/>
    <property type="match status" value="1"/>
</dbReference>
<dbReference type="Proteomes" id="UP001055712">
    <property type="component" value="Unassembled WGS sequence"/>
</dbReference>
<dbReference type="OrthoDB" id="190541at2759"/>
<accession>A0A9D4TZQ2</accession>
<dbReference type="CDD" id="cd20269">
    <property type="entry name" value="Complex1_LYR_LYRM9"/>
    <property type="match status" value="1"/>
</dbReference>
<evidence type="ECO:0000256" key="1">
    <source>
        <dbReference type="ARBA" id="ARBA00025757"/>
    </source>
</evidence>
<comment type="caution">
    <text evidence="4">The sequence shown here is derived from an EMBL/GenBank/DDBJ whole genome shotgun (WGS) entry which is preliminary data.</text>
</comment>
<name>A0A9D4TZQ2_CHLVU</name>
<protein>
    <recommendedName>
        <fullName evidence="2">LYR motif-containing protein 9</fullName>
    </recommendedName>
</protein>
<keyword evidence="5" id="KW-1185">Reference proteome</keyword>
<organism evidence="4 5">
    <name type="scientific">Chlorella vulgaris</name>
    <name type="common">Green alga</name>
    <dbReference type="NCBI Taxonomy" id="3077"/>
    <lineage>
        <taxon>Eukaryota</taxon>
        <taxon>Viridiplantae</taxon>
        <taxon>Chlorophyta</taxon>
        <taxon>core chlorophytes</taxon>
        <taxon>Trebouxiophyceae</taxon>
        <taxon>Chlorellales</taxon>
        <taxon>Chlorellaceae</taxon>
        <taxon>Chlorella clade</taxon>
        <taxon>Chlorella</taxon>
    </lineage>
</organism>
<dbReference type="EMBL" id="SIDB01000001">
    <property type="protein sequence ID" value="KAI3438777.1"/>
    <property type="molecule type" value="Genomic_DNA"/>
</dbReference>
<proteinExistence type="inferred from homology"/>
<comment type="similarity">
    <text evidence="1">Belongs to the complex I LYR family. LYRM9 subfamily.</text>
</comment>
<dbReference type="PANTHER" id="PTHR47061:SF1">
    <property type="entry name" value="LYR MOTIF-CONTAINING PROTEIN 9"/>
    <property type="match status" value="1"/>
</dbReference>
<reference evidence="4" key="2">
    <citation type="submission" date="2020-11" db="EMBL/GenBank/DDBJ databases">
        <authorList>
            <person name="Cecchin M."/>
            <person name="Marcolungo L."/>
            <person name="Rossato M."/>
            <person name="Girolomoni L."/>
            <person name="Cosentino E."/>
            <person name="Cuine S."/>
            <person name="Li-Beisson Y."/>
            <person name="Delledonne M."/>
            <person name="Ballottari M."/>
        </authorList>
    </citation>
    <scope>NUCLEOTIDE SEQUENCE</scope>
    <source>
        <strain evidence="4">211/11P</strain>
        <tissue evidence="4">Whole cell</tissue>
    </source>
</reference>